<evidence type="ECO:0000256" key="3">
    <source>
        <dbReference type="ARBA" id="ARBA00023163"/>
    </source>
</evidence>
<dbReference type="InterPro" id="IPR010982">
    <property type="entry name" value="Lambda_DNA-bd_dom_sf"/>
</dbReference>
<dbReference type="Gene3D" id="1.10.260.40">
    <property type="entry name" value="lambda repressor-like DNA-binding domains"/>
    <property type="match status" value="1"/>
</dbReference>
<dbReference type="InterPro" id="IPR001761">
    <property type="entry name" value="Peripla_BP/Lac1_sug-bd_dom"/>
</dbReference>
<dbReference type="Pfam" id="PF00356">
    <property type="entry name" value="LacI"/>
    <property type="match status" value="1"/>
</dbReference>
<evidence type="ECO:0000313" key="5">
    <source>
        <dbReference type="EMBL" id="TNJ42522.1"/>
    </source>
</evidence>
<dbReference type="GO" id="GO:0003700">
    <property type="term" value="F:DNA-binding transcription factor activity"/>
    <property type="evidence" value="ECO:0007669"/>
    <property type="project" value="TreeGrafter"/>
</dbReference>
<dbReference type="AlphaFoldDB" id="A0A5C4SFX7"/>
<organism evidence="5 6">
    <name type="scientific">Allotamlana fucoidanivorans</name>
    <dbReference type="NCBI Taxonomy" id="2583814"/>
    <lineage>
        <taxon>Bacteria</taxon>
        <taxon>Pseudomonadati</taxon>
        <taxon>Bacteroidota</taxon>
        <taxon>Flavobacteriia</taxon>
        <taxon>Flavobacteriales</taxon>
        <taxon>Flavobacteriaceae</taxon>
        <taxon>Allotamlana</taxon>
    </lineage>
</organism>
<dbReference type="PROSITE" id="PS50932">
    <property type="entry name" value="HTH_LACI_2"/>
    <property type="match status" value="1"/>
</dbReference>
<dbReference type="CDD" id="cd01392">
    <property type="entry name" value="HTH_LacI"/>
    <property type="match status" value="1"/>
</dbReference>
<dbReference type="CDD" id="cd06267">
    <property type="entry name" value="PBP1_LacI_sugar_binding-like"/>
    <property type="match status" value="1"/>
</dbReference>
<keyword evidence="2" id="KW-0238">DNA-binding</keyword>
<dbReference type="GO" id="GO:0000976">
    <property type="term" value="F:transcription cis-regulatory region binding"/>
    <property type="evidence" value="ECO:0007669"/>
    <property type="project" value="TreeGrafter"/>
</dbReference>
<dbReference type="RefSeq" id="WP_139698305.1">
    <property type="nucleotide sequence ID" value="NZ_CP074074.1"/>
</dbReference>
<dbReference type="SMART" id="SM00354">
    <property type="entry name" value="HTH_LACI"/>
    <property type="match status" value="1"/>
</dbReference>
<dbReference type="InterPro" id="IPR000843">
    <property type="entry name" value="HTH_LacI"/>
</dbReference>
<keyword evidence="1" id="KW-0805">Transcription regulation</keyword>
<accession>A0A5C4SFX7</accession>
<feature type="domain" description="HTH lacI-type" evidence="4">
    <location>
        <begin position="6"/>
        <end position="60"/>
    </location>
</feature>
<evidence type="ECO:0000313" key="6">
    <source>
        <dbReference type="Proteomes" id="UP000308713"/>
    </source>
</evidence>
<sequence length="338" mass="37522">MKAGKATIHDISKALGIDSSTVSRALNGSPRVSKKTKDKIFEKARELGYQRNNLASNLRTQKTFTIAVVLPRISRYFFATVISGIEEKAYQAGYNVIICQSLDSLKREKKIISSLISNRVDGILMSISMQTASFEHLEAYMNLGKPIVFFDRPCNLKGSININIDNYKASFEATEHLIQQGCKHIVHFSGAQNIELYRQRKAGYIEALKKHGLTVNGDYIFESNLSESDGIWAAKRILELKNVDGIYSSNDTAAIAAMQYLKSKGVTIPKDIAVVGFNNDPISAVIEPPLTTINQPAFRIGKIASELLLKKIQNKDTENDSIFNVLNSELIVRASSEK</sequence>
<comment type="caution">
    <text evidence="5">The sequence shown here is derived from an EMBL/GenBank/DDBJ whole genome shotgun (WGS) entry which is preliminary data.</text>
</comment>
<gene>
    <name evidence="5" type="ORF">FGF67_13575</name>
</gene>
<dbReference type="PANTHER" id="PTHR30146:SF109">
    <property type="entry name" value="HTH-TYPE TRANSCRIPTIONAL REGULATOR GALS"/>
    <property type="match status" value="1"/>
</dbReference>
<dbReference type="OrthoDB" id="9768806at2"/>
<dbReference type="SUPFAM" id="SSF47413">
    <property type="entry name" value="lambda repressor-like DNA-binding domains"/>
    <property type="match status" value="1"/>
</dbReference>
<proteinExistence type="predicted"/>
<evidence type="ECO:0000256" key="1">
    <source>
        <dbReference type="ARBA" id="ARBA00023015"/>
    </source>
</evidence>
<dbReference type="PANTHER" id="PTHR30146">
    <property type="entry name" value="LACI-RELATED TRANSCRIPTIONAL REPRESSOR"/>
    <property type="match status" value="1"/>
</dbReference>
<evidence type="ECO:0000256" key="2">
    <source>
        <dbReference type="ARBA" id="ARBA00023125"/>
    </source>
</evidence>
<dbReference type="InterPro" id="IPR028082">
    <property type="entry name" value="Peripla_BP_I"/>
</dbReference>
<reference evidence="5 6" key="1">
    <citation type="submission" date="2019-05" db="EMBL/GenBank/DDBJ databases">
        <title>Tamlana fucoidanivorans sp. nov., isolated from the surface of algae collected from Fujian province in China.</title>
        <authorList>
            <person name="Li J."/>
        </authorList>
    </citation>
    <scope>NUCLEOTIDE SEQUENCE [LARGE SCALE GENOMIC DNA]</scope>
    <source>
        <strain evidence="5 6">CW2-9</strain>
    </source>
</reference>
<dbReference type="Pfam" id="PF00532">
    <property type="entry name" value="Peripla_BP_1"/>
    <property type="match status" value="1"/>
</dbReference>
<protein>
    <submittedName>
        <fullName evidence="5">LacI family transcriptional regulator</fullName>
    </submittedName>
</protein>
<dbReference type="EMBL" id="VDCS01000013">
    <property type="protein sequence ID" value="TNJ42522.1"/>
    <property type="molecule type" value="Genomic_DNA"/>
</dbReference>
<name>A0A5C4SFX7_9FLAO</name>
<dbReference type="Gene3D" id="3.40.50.2300">
    <property type="match status" value="2"/>
</dbReference>
<dbReference type="SUPFAM" id="SSF53822">
    <property type="entry name" value="Periplasmic binding protein-like I"/>
    <property type="match status" value="1"/>
</dbReference>
<keyword evidence="6" id="KW-1185">Reference proteome</keyword>
<evidence type="ECO:0000259" key="4">
    <source>
        <dbReference type="PROSITE" id="PS50932"/>
    </source>
</evidence>
<dbReference type="Proteomes" id="UP000308713">
    <property type="component" value="Unassembled WGS sequence"/>
</dbReference>
<keyword evidence="3" id="KW-0804">Transcription</keyword>